<reference evidence="1" key="1">
    <citation type="submission" date="2021-08" db="EMBL/GenBank/DDBJ databases">
        <authorList>
            <person name="Zhang H."/>
            <person name="Xu M."/>
            <person name="Yu Z."/>
            <person name="Yang L."/>
            <person name="Cai Y."/>
        </authorList>
    </citation>
    <scope>NUCLEOTIDE SEQUENCE</scope>
    <source>
        <strain evidence="1">CHL1</strain>
    </source>
</reference>
<protein>
    <submittedName>
        <fullName evidence="1">Uncharacterized protein</fullName>
    </submittedName>
</protein>
<evidence type="ECO:0000313" key="1">
    <source>
        <dbReference type="EMBL" id="QZO00078.1"/>
    </source>
</evidence>
<dbReference type="EMBL" id="CP081869">
    <property type="protein sequence ID" value="QZO00078.1"/>
    <property type="molecule type" value="Genomic_DNA"/>
</dbReference>
<keyword evidence="2" id="KW-1185">Reference proteome</keyword>
<proteinExistence type="predicted"/>
<dbReference type="RefSeq" id="WP_261403227.1">
    <property type="nucleotide sequence ID" value="NZ_CP081869.1"/>
</dbReference>
<organism evidence="1 2">
    <name type="scientific">Chenggangzhangella methanolivorans</name>
    <dbReference type="NCBI Taxonomy" id="1437009"/>
    <lineage>
        <taxon>Bacteria</taxon>
        <taxon>Pseudomonadati</taxon>
        <taxon>Pseudomonadota</taxon>
        <taxon>Alphaproteobacteria</taxon>
        <taxon>Hyphomicrobiales</taxon>
        <taxon>Methylopilaceae</taxon>
        <taxon>Chenggangzhangella</taxon>
    </lineage>
</organism>
<gene>
    <name evidence="1" type="ORF">K6K41_26560</name>
</gene>
<dbReference type="AlphaFoldDB" id="A0A9E6UHT3"/>
<evidence type="ECO:0000313" key="2">
    <source>
        <dbReference type="Proteomes" id="UP000825701"/>
    </source>
</evidence>
<accession>A0A9E6UHT3</accession>
<sequence>MRAALSKALNSGTVVDGQGGAFAVRGNLEGAENFKGLVNARLIQLEPDGPNRRTLAISNALILCLRTSRCAAAAPVESIPS</sequence>
<dbReference type="KEGG" id="cmet:K6K41_26560"/>
<dbReference type="Proteomes" id="UP000825701">
    <property type="component" value="Chromosome"/>
</dbReference>
<name>A0A9E6UHT3_9HYPH</name>